<gene>
    <name evidence="12" type="primary">SCOT</name>
</gene>
<dbReference type="UniPathway" id="UPA00929">
    <property type="reaction ID" value="UER00894"/>
</dbReference>
<dbReference type="InterPro" id="IPR012791">
    <property type="entry name" value="3-oxoacid_CoA-transf_B"/>
</dbReference>
<evidence type="ECO:0000256" key="9">
    <source>
        <dbReference type="PIRSR" id="PIRSR000858-1"/>
    </source>
</evidence>
<reference evidence="12" key="1">
    <citation type="submission" date="2025-08" db="UniProtKB">
        <authorList>
            <consortium name="RefSeq"/>
        </authorList>
    </citation>
    <scope>IDENTIFICATION</scope>
    <source>
        <strain evidence="12">14028-0561.14</strain>
        <tissue evidence="12">Whole fly</tissue>
    </source>
</reference>
<dbReference type="FunFam" id="3.40.1080.10:FF:000001">
    <property type="entry name" value="Succinyl-coa:3-ketoacid-coenzyme a transferase subunit b"/>
    <property type="match status" value="1"/>
</dbReference>
<dbReference type="Pfam" id="PF01144">
    <property type="entry name" value="CoA_trans"/>
    <property type="match status" value="2"/>
</dbReference>
<comment type="pathway">
    <text evidence="2 8">Ketone metabolism; succinyl-CoA degradation; acetoacetyl-CoA from succinyl-CoA: step 1/1.</text>
</comment>
<dbReference type="InterPro" id="IPR014388">
    <property type="entry name" value="3-oxoacid_CoA-transferase"/>
</dbReference>
<keyword evidence="5" id="KW-0809">Transit peptide</keyword>
<dbReference type="PROSITE" id="PS01274">
    <property type="entry name" value="COA_TRANSF_2"/>
    <property type="match status" value="1"/>
</dbReference>
<dbReference type="EC" id="2.8.3.5" evidence="8"/>
<dbReference type="RefSeq" id="XP_017023159.1">
    <property type="nucleotide sequence ID" value="XM_017167670.3"/>
</dbReference>
<dbReference type="SMART" id="SM00882">
    <property type="entry name" value="CoA_trans"/>
    <property type="match status" value="2"/>
</dbReference>
<dbReference type="PIRSF" id="PIRSF000858">
    <property type="entry name" value="SCOT-t"/>
    <property type="match status" value="1"/>
</dbReference>
<comment type="catalytic activity">
    <reaction evidence="8">
        <text>a 3-oxo acid + succinyl-CoA = a 3-oxoacyl-CoA + succinate</text>
        <dbReference type="Rhea" id="RHEA:24564"/>
        <dbReference type="ChEBI" id="CHEBI:30031"/>
        <dbReference type="ChEBI" id="CHEBI:35973"/>
        <dbReference type="ChEBI" id="CHEBI:57292"/>
        <dbReference type="ChEBI" id="CHEBI:90726"/>
        <dbReference type="EC" id="2.8.3.5"/>
    </reaction>
</comment>
<evidence type="ECO:0000256" key="6">
    <source>
        <dbReference type="ARBA" id="ARBA00023128"/>
    </source>
</evidence>
<dbReference type="NCBIfam" id="TIGR02428">
    <property type="entry name" value="pcaJ_scoB_fam"/>
    <property type="match status" value="1"/>
</dbReference>
<evidence type="ECO:0000256" key="8">
    <source>
        <dbReference type="PIRNR" id="PIRNR000858"/>
    </source>
</evidence>
<dbReference type="InterPro" id="IPR037171">
    <property type="entry name" value="NagB/RpiA_transferase-like"/>
</dbReference>
<dbReference type="InterPro" id="IPR004165">
    <property type="entry name" value="CoA_trans_fam_I"/>
</dbReference>
<dbReference type="SUPFAM" id="SSF100950">
    <property type="entry name" value="NagB/RpiA/CoA transferase-like"/>
    <property type="match status" value="2"/>
</dbReference>
<keyword evidence="4 8" id="KW-0808">Transferase</keyword>
<organism evidence="11 12">
    <name type="scientific">Drosophila kikkawai</name>
    <name type="common">Fruit fly</name>
    <dbReference type="NCBI Taxonomy" id="30033"/>
    <lineage>
        <taxon>Eukaryota</taxon>
        <taxon>Metazoa</taxon>
        <taxon>Ecdysozoa</taxon>
        <taxon>Arthropoda</taxon>
        <taxon>Hexapoda</taxon>
        <taxon>Insecta</taxon>
        <taxon>Pterygota</taxon>
        <taxon>Neoptera</taxon>
        <taxon>Endopterygota</taxon>
        <taxon>Diptera</taxon>
        <taxon>Brachycera</taxon>
        <taxon>Muscomorpha</taxon>
        <taxon>Ephydroidea</taxon>
        <taxon>Drosophilidae</taxon>
        <taxon>Drosophila</taxon>
        <taxon>Sophophora</taxon>
    </lineage>
</organism>
<dbReference type="GO" id="GO:0008260">
    <property type="term" value="F:succinyl-CoA:3-oxo-acid CoA-transferase activity"/>
    <property type="evidence" value="ECO:0007669"/>
    <property type="project" value="UniProtKB-EC"/>
</dbReference>
<dbReference type="OrthoDB" id="1933379at2759"/>
<evidence type="ECO:0000313" key="12">
    <source>
        <dbReference type="RefSeq" id="XP_017023159.1"/>
    </source>
</evidence>
<dbReference type="InterPro" id="IPR004163">
    <property type="entry name" value="CoA_transf_BS"/>
</dbReference>
<comment type="subcellular location">
    <subcellularLocation>
        <location evidence="1">Mitochondrion</location>
    </subcellularLocation>
</comment>
<feature type="active site" description="5-glutamyl coenzyme A thioester intermediate" evidence="9">
    <location>
        <position position="342"/>
    </location>
</feature>
<keyword evidence="11" id="KW-1185">Reference proteome</keyword>
<evidence type="ECO:0000256" key="5">
    <source>
        <dbReference type="ARBA" id="ARBA00022946"/>
    </source>
</evidence>
<dbReference type="GO" id="GO:0046952">
    <property type="term" value="P:ketone body catabolic process"/>
    <property type="evidence" value="ECO:0007669"/>
    <property type="project" value="InterPro"/>
</dbReference>
<feature type="region of interest" description="Disordered" evidence="10">
    <location>
        <begin position="280"/>
        <end position="299"/>
    </location>
</feature>
<keyword evidence="6 8" id="KW-0496">Mitochondrion</keyword>
<comment type="function">
    <text evidence="7 8">Key enzyme for ketone body catabolism. Transfers the CoA moiety from succinate to acetoacetate. Formation of the enzyme-CoA intermediate proceeds via an unstable anhydride species formed between the carboxylate groups of the enzyme and substrate.</text>
</comment>
<evidence type="ECO:0000256" key="3">
    <source>
        <dbReference type="ARBA" id="ARBA00007154"/>
    </source>
</evidence>
<accession>A0A6P4IHN5</accession>
<evidence type="ECO:0000313" key="11">
    <source>
        <dbReference type="Proteomes" id="UP001652661"/>
    </source>
</evidence>
<dbReference type="NCBIfam" id="TIGR02429">
    <property type="entry name" value="pcaI_scoA_fam"/>
    <property type="match status" value="1"/>
</dbReference>
<dbReference type="GO" id="GO:0005739">
    <property type="term" value="C:mitochondrion"/>
    <property type="evidence" value="ECO:0007669"/>
    <property type="project" value="UniProtKB-SubCell"/>
</dbReference>
<dbReference type="InterPro" id="IPR004164">
    <property type="entry name" value="CoA_transf_AS"/>
</dbReference>
<protein>
    <recommendedName>
        <fullName evidence="8">Succinyl-CoA:3-ketoacid-coenzyme A transferase</fullName>
        <ecNumber evidence="8">2.8.3.5</ecNumber>
    </recommendedName>
</protein>
<evidence type="ECO:0000256" key="2">
    <source>
        <dbReference type="ARBA" id="ARBA00004753"/>
    </source>
</evidence>
<evidence type="ECO:0000256" key="4">
    <source>
        <dbReference type="ARBA" id="ARBA00022679"/>
    </source>
</evidence>
<dbReference type="Proteomes" id="UP001652661">
    <property type="component" value="Chromosome 3L"/>
</dbReference>
<dbReference type="AlphaFoldDB" id="A0A6P4IHN5"/>
<dbReference type="Gene3D" id="3.40.1080.10">
    <property type="entry name" value="Glutaconate Coenzyme A-transferase"/>
    <property type="match status" value="2"/>
</dbReference>
<evidence type="ECO:0000256" key="7">
    <source>
        <dbReference type="ARBA" id="ARBA00054372"/>
    </source>
</evidence>
<dbReference type="FunFam" id="3.40.1080.10:FF:000002">
    <property type="entry name" value="Succinyl-CoA:3-ketoacid-coenzyme A transferase, mitochondrial"/>
    <property type="match status" value="1"/>
</dbReference>
<dbReference type="PROSITE" id="PS01273">
    <property type="entry name" value="COA_TRANSF_1"/>
    <property type="match status" value="1"/>
</dbReference>
<dbReference type="OMA" id="VKTMGQI"/>
<proteinExistence type="inferred from homology"/>
<dbReference type="PANTHER" id="PTHR13707">
    <property type="entry name" value="KETOACID-COENZYME A TRANSFERASE"/>
    <property type="match status" value="1"/>
</dbReference>
<evidence type="ECO:0000256" key="10">
    <source>
        <dbReference type="SAM" id="MobiDB-lite"/>
    </source>
</evidence>
<dbReference type="InterPro" id="IPR012792">
    <property type="entry name" value="3-oxoacid_CoA-transf_A"/>
</dbReference>
<comment type="similarity">
    <text evidence="3 8">Belongs to the 3-oxoacid CoA-transferase family.</text>
</comment>
<evidence type="ECO:0000256" key="1">
    <source>
        <dbReference type="ARBA" id="ARBA00004173"/>
    </source>
</evidence>
<dbReference type="PANTHER" id="PTHR13707:SF23">
    <property type="entry name" value="SUCCINYL-COA:3-KETOACID-COENZYME A TRANSFERASE"/>
    <property type="match status" value="1"/>
</dbReference>
<name>A0A6P4IHN5_DROKI</name>
<sequence>MLCRLAKNGHLSARYSASYKLIACSSYSTSGKQRNGKIYESAAEAVADVQDGAKILFGGFGICGIPEKMINALKEKGVKNITGVSNNGGVDNTGLGVLIKGKQLSKVIGSYVGENNELVRQYLDGELAVELTPQGTLAEKIRAGGAGIPAFYTPTGYATLVQEGGAPVKYTKDGKVEIASEKKPVKEFNGKTYVMEESIFADFAFVKAQKADALGNLVFNKAARNFNAPMCRAAKITVAEVEELVPVGSLSPDEIHVPGIYVKRIFKGTDYNKRVERVRITEPKDPNKPAPPPNPAQELRERIARRVALEFRDGMYANLGIGIPVLSSNYIPKGMNVLLQSENGILGLGPFPTKDKVDPDLINAGKESVTVVPGASYFGSDESFAMIRGGHVDITILGAMEVSATGDLANWMIPGKLVKGMGGAMDLVAAPGTKVIITMEHNARDGSPKILDTCSLPLTGKGVIDLIISEKAVFEVEKGVGLTLIEVAEGLTVDDIIACTGAKFAVSPNVKTMGQIPV</sequence>